<name>A0A346XZ36_9ACTN</name>
<keyword evidence="3" id="KW-1185">Reference proteome</keyword>
<protein>
    <submittedName>
        <fullName evidence="2">Uncharacterized protein</fullName>
    </submittedName>
</protein>
<dbReference type="KEGG" id="euz:DVS28_a2804"/>
<accession>A0A346XZ36</accession>
<dbReference type="EMBL" id="CP031165">
    <property type="protein sequence ID" value="AXV07483.1"/>
    <property type="molecule type" value="Genomic_DNA"/>
</dbReference>
<dbReference type="Proteomes" id="UP000264006">
    <property type="component" value="Chromosome"/>
</dbReference>
<evidence type="ECO:0000313" key="3">
    <source>
        <dbReference type="Proteomes" id="UP000264006"/>
    </source>
</evidence>
<dbReference type="AlphaFoldDB" id="A0A346XZ36"/>
<feature type="region of interest" description="Disordered" evidence="1">
    <location>
        <begin position="60"/>
        <end position="81"/>
    </location>
</feature>
<organism evidence="2 3">
    <name type="scientific">Euzebya pacifica</name>
    <dbReference type="NCBI Taxonomy" id="1608957"/>
    <lineage>
        <taxon>Bacteria</taxon>
        <taxon>Bacillati</taxon>
        <taxon>Actinomycetota</taxon>
        <taxon>Nitriliruptoria</taxon>
        <taxon>Euzebyales</taxon>
    </lineage>
</organism>
<evidence type="ECO:0000313" key="2">
    <source>
        <dbReference type="EMBL" id="AXV07483.1"/>
    </source>
</evidence>
<gene>
    <name evidence="2" type="ORF">DVS28_a2804</name>
</gene>
<reference evidence="2 3" key="1">
    <citation type="submission" date="2018-09" db="EMBL/GenBank/DDBJ databases">
        <title>Complete genome sequence of Euzebya sp. DY32-46 isolated from seawater of Pacific Ocean.</title>
        <authorList>
            <person name="Xu L."/>
            <person name="Wu Y.-H."/>
            <person name="Xu X.-W."/>
        </authorList>
    </citation>
    <scope>NUCLEOTIDE SEQUENCE [LARGE SCALE GENOMIC DNA]</scope>
    <source>
        <strain evidence="2 3">DY32-46</strain>
    </source>
</reference>
<proteinExistence type="predicted"/>
<sequence>MDVALAHAGITEEGVTIESSVGQDGVVEVQIVRDIADQDDSVRAVRRIVVVDADGTVVEDHSEQACQHGRGHQDFSTEPCL</sequence>
<evidence type="ECO:0000256" key="1">
    <source>
        <dbReference type="SAM" id="MobiDB-lite"/>
    </source>
</evidence>